<evidence type="ECO:0000256" key="1">
    <source>
        <dbReference type="SAM" id="MobiDB-lite"/>
    </source>
</evidence>
<evidence type="ECO:0000259" key="2">
    <source>
        <dbReference type="PROSITE" id="PS51787"/>
    </source>
</evidence>
<dbReference type="Proteomes" id="UP000198406">
    <property type="component" value="Unassembled WGS sequence"/>
</dbReference>
<keyword evidence="5" id="KW-1185">Reference proteome</keyword>
<dbReference type="FunFam" id="2.170.150.20:FF:000007">
    <property type="entry name" value="Protein cereblon"/>
    <property type="match status" value="1"/>
</dbReference>
<dbReference type="AlphaFoldDB" id="A0A1Z5JQ92"/>
<sequence>MSLVEDFSEGDDDDTSENNRKHTSNESSSSILPPRAHTYLPTSHPLYTALQTSAARASNIQELAVLELPGIVLFPGSVFPLRLSDAAWVNYLGKQITISRQCPSQAGDVRLGILTTKKEQSLDRRSWTRQAFGPDRLRRLSMQLIQELGNLDDLSDDESNETDEPMISLNNQLGDTSSTVDPPPSSLRQQQDRCGYVGRVGTIVTVMNTHGDEDGNHNTSDSASVWRSVNEDGQLVLTTLAMSRFRILGYCSADDEAIMYQRVILQRSFRRSFSTNVPTFVVEVMDERQVEIPTIIQRPIVSSHRSKRKRTRDGDIISSLAMISPFPEFIYRRVWPWRLVSLIQEKMAASPTFQAFLQCLPRHGDSVSKEHTDSNDALWGTFNEVVEENDPIKLSFWLSSNLPFSENDKYRLLEMNSAVQRLEYIYHKIKERTEPLLCCQCCGLPLSRASSMFTVGGAEGTTGAYVNEHGFVHQTVTVRRLLSLNQRSVASPDGTEEADVVSFSGGPQTRDSWFPGYSWTIMSCALCDSHLGWKFRLVQSLQREKESLERPDVFYGLSGASVTIAIPQ</sequence>
<evidence type="ECO:0000313" key="5">
    <source>
        <dbReference type="Proteomes" id="UP000198406"/>
    </source>
</evidence>
<reference evidence="4 5" key="1">
    <citation type="journal article" date="2015" name="Plant Cell">
        <title>Oil accumulation by the oleaginous diatom Fistulifera solaris as revealed by the genome and transcriptome.</title>
        <authorList>
            <person name="Tanaka T."/>
            <person name="Maeda Y."/>
            <person name="Veluchamy A."/>
            <person name="Tanaka M."/>
            <person name="Abida H."/>
            <person name="Marechal E."/>
            <person name="Bowler C."/>
            <person name="Muto M."/>
            <person name="Sunaga Y."/>
            <person name="Tanaka M."/>
            <person name="Yoshino T."/>
            <person name="Taniguchi T."/>
            <person name="Fukuda Y."/>
            <person name="Nemoto M."/>
            <person name="Matsumoto M."/>
            <person name="Wong P.S."/>
            <person name="Aburatani S."/>
            <person name="Fujibuchi W."/>
        </authorList>
    </citation>
    <scope>NUCLEOTIDE SEQUENCE [LARGE SCALE GENOMIC DNA]</scope>
    <source>
        <strain evidence="4 5">JPCC DA0580</strain>
    </source>
</reference>
<comment type="caution">
    <text evidence="4">The sequence shown here is derived from an EMBL/GenBank/DDBJ whole genome shotgun (WGS) entry which is preliminary data.</text>
</comment>
<dbReference type="InterPro" id="IPR003111">
    <property type="entry name" value="Lon_prtase_N"/>
</dbReference>
<feature type="domain" description="CULT" evidence="3">
    <location>
        <begin position="434"/>
        <end position="566"/>
    </location>
</feature>
<dbReference type="CDD" id="cd15777">
    <property type="entry name" value="CRBN_C_like"/>
    <property type="match status" value="1"/>
</dbReference>
<feature type="region of interest" description="Disordered" evidence="1">
    <location>
        <begin position="1"/>
        <end position="35"/>
    </location>
</feature>
<protein>
    <submittedName>
        <fullName evidence="4">Cereblon</fullName>
    </submittedName>
</protein>
<evidence type="ECO:0000313" key="4">
    <source>
        <dbReference type="EMBL" id="GAX16129.1"/>
    </source>
</evidence>
<dbReference type="OrthoDB" id="267517at2759"/>
<dbReference type="InParanoid" id="A0A1Z5JQ92"/>
<feature type="compositionally biased region" description="Acidic residues" evidence="1">
    <location>
        <begin position="153"/>
        <end position="164"/>
    </location>
</feature>
<dbReference type="Gene3D" id="1.20.58.1480">
    <property type="match status" value="1"/>
</dbReference>
<feature type="domain" description="Lon N-terminal" evidence="2">
    <location>
        <begin position="63"/>
        <end position="433"/>
    </location>
</feature>
<evidence type="ECO:0000259" key="3">
    <source>
        <dbReference type="PROSITE" id="PS51788"/>
    </source>
</evidence>
<dbReference type="InterPro" id="IPR015947">
    <property type="entry name" value="PUA-like_sf"/>
</dbReference>
<dbReference type="InterPro" id="IPR034750">
    <property type="entry name" value="CULT"/>
</dbReference>
<gene>
    <name evidence="4" type="ORF">FisN_3Hh390</name>
</gene>
<name>A0A1Z5JQ92_FISSO</name>
<dbReference type="Pfam" id="PF02190">
    <property type="entry name" value="LON_substr_bdg"/>
    <property type="match status" value="1"/>
</dbReference>
<organism evidence="4 5">
    <name type="scientific">Fistulifera solaris</name>
    <name type="common">Oleaginous diatom</name>
    <dbReference type="NCBI Taxonomy" id="1519565"/>
    <lineage>
        <taxon>Eukaryota</taxon>
        <taxon>Sar</taxon>
        <taxon>Stramenopiles</taxon>
        <taxon>Ochrophyta</taxon>
        <taxon>Bacillariophyta</taxon>
        <taxon>Bacillariophyceae</taxon>
        <taxon>Bacillariophycidae</taxon>
        <taxon>Naviculales</taxon>
        <taxon>Naviculaceae</taxon>
        <taxon>Fistulifera</taxon>
    </lineage>
</organism>
<dbReference type="SUPFAM" id="SSF88697">
    <property type="entry name" value="PUA domain-like"/>
    <property type="match status" value="1"/>
</dbReference>
<dbReference type="PROSITE" id="PS51788">
    <property type="entry name" value="CULT"/>
    <property type="match status" value="1"/>
</dbReference>
<accession>A0A1Z5JQ92</accession>
<feature type="region of interest" description="Disordered" evidence="1">
    <location>
        <begin position="151"/>
        <end position="192"/>
    </location>
</feature>
<dbReference type="Gene3D" id="2.170.150.20">
    <property type="entry name" value="Peptide methionine sulfoxide reductase"/>
    <property type="match status" value="1"/>
</dbReference>
<proteinExistence type="predicted"/>
<feature type="compositionally biased region" description="Acidic residues" evidence="1">
    <location>
        <begin position="1"/>
        <end position="16"/>
    </location>
</feature>
<dbReference type="EMBL" id="BDSP01000102">
    <property type="protein sequence ID" value="GAX16129.1"/>
    <property type="molecule type" value="Genomic_DNA"/>
</dbReference>
<dbReference type="PROSITE" id="PS51787">
    <property type="entry name" value="LON_N"/>
    <property type="match status" value="1"/>
</dbReference>